<evidence type="ECO:0000256" key="2">
    <source>
        <dbReference type="SAM" id="MobiDB-lite"/>
    </source>
</evidence>
<feature type="compositionally biased region" description="Polar residues" evidence="2">
    <location>
        <begin position="597"/>
        <end position="607"/>
    </location>
</feature>
<name>A0A4P9VYX9_9FUNG</name>
<dbReference type="EMBL" id="KZ999546">
    <property type="protein sequence ID" value="RKO84964.1"/>
    <property type="molecule type" value="Genomic_DNA"/>
</dbReference>
<reference evidence="4" key="1">
    <citation type="journal article" date="2018" name="Nat. Microbiol.">
        <title>Leveraging single-cell genomics to expand the fungal tree of life.</title>
        <authorList>
            <person name="Ahrendt S.R."/>
            <person name="Quandt C.A."/>
            <person name="Ciobanu D."/>
            <person name="Clum A."/>
            <person name="Salamov A."/>
            <person name="Andreopoulos B."/>
            <person name="Cheng J.F."/>
            <person name="Woyke T."/>
            <person name="Pelin A."/>
            <person name="Henrissat B."/>
            <person name="Reynolds N.K."/>
            <person name="Benny G.L."/>
            <person name="Smith M.E."/>
            <person name="James T.Y."/>
            <person name="Grigoriev I.V."/>
        </authorList>
    </citation>
    <scope>NUCLEOTIDE SEQUENCE [LARGE SCALE GENOMIC DNA]</scope>
</reference>
<feature type="repeat" description="WD" evidence="1">
    <location>
        <begin position="689"/>
        <end position="712"/>
    </location>
</feature>
<dbReference type="InterPro" id="IPR015943">
    <property type="entry name" value="WD40/YVTN_repeat-like_dom_sf"/>
</dbReference>
<sequence length="841" mass="89825">TRACLYKSSIVSASAFTSLSADPTRPRAVLGSEDGSLRFYDLLPRLTRNTTLTIEPRLMKTVNIREVRQSLKQQYVGARASPPPARGGIEIISSRPSWRSRGKARSGTGGGAYSGMAAASESDKKGDSEDPGDVEIDRAIIALHHARFDPVKTAGGFKARLDPTSMSEQDWALCGARVRLIVGSADALVVLDADTFAELFCLDFRSKAAIADVDSLGIAQAEGVAVDADEHDPCCTINVAGAFGFCSSSAEPNSTTIMIANTFSGLVVLVNLREQMDKDSLRVITREDAPQPCDEKEPSLQDIIQSAMNGQARGGWSNNVKTDCLMELAAAGIRSVEDLRRPNALVSIVGMPKYIKAALERSIRKDGGADICEVCTFAAPASFTVEKNSPLRCQVQPGVRAAKKPTAVKPSASTPRVGVKQIMNHPVTFKSKVRSSGYTEAPKVTKMFTGPSARSSTTRPLASKSPETRKYPADCEPITNISERCPPIRHTAPIIKVKYHGSGRLLATVSADRTARFYNMASRERSGFKDLIGHDGTLTGVSWSQGVTHNPSGSPTMITSSTDGTVRMWSTDRSDPLLIIRQVRGSPKPSAEAGSPRTASLSASPRVSSTKKDDLLGELRATAFFESDRLVLVPDATRLHIYTYSIQRTERGSVRPGLNYNTYKHVAAFTHPSTSITALAAANAFASHLVLTATTDRSIRVWDAAGARVVSTLADAGVRAVHCLAIADYADVPSAFANVFASAAVTDAVKLWDVRVGKAVMHLLGHADRAAGMGCALSPCGRFLATGSEDNHAYLYDVRKGLVIGKLKGGTDVVSAVDFNPICPELVTGSHDGLGRLFQSA</sequence>
<protein>
    <submittedName>
        <fullName evidence="3">WD40-repeat-containing domain protein</fullName>
    </submittedName>
</protein>
<evidence type="ECO:0000313" key="3">
    <source>
        <dbReference type="EMBL" id="RKO84964.1"/>
    </source>
</evidence>
<dbReference type="PROSITE" id="PS50082">
    <property type="entry name" value="WD_REPEATS_2"/>
    <property type="match status" value="2"/>
</dbReference>
<dbReference type="InterPro" id="IPR001680">
    <property type="entry name" value="WD40_rpt"/>
</dbReference>
<evidence type="ECO:0000256" key="1">
    <source>
        <dbReference type="PROSITE-ProRule" id="PRU00221"/>
    </source>
</evidence>
<dbReference type="SMART" id="SM00320">
    <property type="entry name" value="WD40"/>
    <property type="match status" value="7"/>
</dbReference>
<proteinExistence type="predicted"/>
<dbReference type="OrthoDB" id="20669at2759"/>
<feature type="region of interest" description="Disordered" evidence="2">
    <location>
        <begin position="584"/>
        <end position="607"/>
    </location>
</feature>
<dbReference type="PANTHER" id="PTHR44525">
    <property type="entry name" value="WD REPEAT-CONTAINING PROTEIN 27"/>
    <property type="match status" value="1"/>
</dbReference>
<dbReference type="AlphaFoldDB" id="A0A4P9VYX9"/>
<dbReference type="SUPFAM" id="SSF50978">
    <property type="entry name" value="WD40 repeat-like"/>
    <property type="match status" value="1"/>
</dbReference>
<dbReference type="PANTHER" id="PTHR44525:SF1">
    <property type="entry name" value="WD REPEAT-CONTAINING PROTEIN 27"/>
    <property type="match status" value="1"/>
</dbReference>
<accession>A0A4P9VYX9</accession>
<dbReference type="Pfam" id="PF00400">
    <property type="entry name" value="WD40"/>
    <property type="match status" value="5"/>
</dbReference>
<dbReference type="InterPro" id="IPR042411">
    <property type="entry name" value="WDR27"/>
</dbReference>
<gene>
    <name evidence="3" type="ORF">BDK51DRAFT_49996</name>
</gene>
<organism evidence="3 4">
    <name type="scientific">Blyttiomyces helicus</name>
    <dbReference type="NCBI Taxonomy" id="388810"/>
    <lineage>
        <taxon>Eukaryota</taxon>
        <taxon>Fungi</taxon>
        <taxon>Fungi incertae sedis</taxon>
        <taxon>Chytridiomycota</taxon>
        <taxon>Chytridiomycota incertae sedis</taxon>
        <taxon>Chytridiomycetes</taxon>
        <taxon>Chytridiomycetes incertae sedis</taxon>
        <taxon>Blyttiomyces</taxon>
    </lineage>
</organism>
<dbReference type="Proteomes" id="UP000269721">
    <property type="component" value="Unassembled WGS sequence"/>
</dbReference>
<feature type="repeat" description="WD" evidence="1">
    <location>
        <begin position="531"/>
        <end position="579"/>
    </location>
</feature>
<evidence type="ECO:0000313" key="4">
    <source>
        <dbReference type="Proteomes" id="UP000269721"/>
    </source>
</evidence>
<feature type="non-terminal residue" evidence="3">
    <location>
        <position position="1"/>
    </location>
</feature>
<dbReference type="Gene3D" id="2.130.10.10">
    <property type="entry name" value="YVTN repeat-like/Quinoprotein amine dehydrogenase"/>
    <property type="match status" value="2"/>
</dbReference>
<keyword evidence="1" id="KW-0853">WD repeat</keyword>
<feature type="region of interest" description="Disordered" evidence="2">
    <location>
        <begin position="448"/>
        <end position="474"/>
    </location>
</feature>
<feature type="region of interest" description="Disordered" evidence="2">
    <location>
        <begin position="96"/>
        <end position="131"/>
    </location>
</feature>
<keyword evidence="4" id="KW-1185">Reference proteome</keyword>
<dbReference type="InterPro" id="IPR036322">
    <property type="entry name" value="WD40_repeat_dom_sf"/>
</dbReference>